<keyword evidence="1" id="KW-0472">Membrane</keyword>
<dbReference type="InterPro" id="IPR003425">
    <property type="entry name" value="CCB3/YggT"/>
</dbReference>
<dbReference type="GO" id="GO:0016020">
    <property type="term" value="C:membrane"/>
    <property type="evidence" value="ECO:0007669"/>
    <property type="project" value="InterPro"/>
</dbReference>
<evidence type="ECO:0000313" key="2">
    <source>
        <dbReference type="EMBL" id="RLP78071.1"/>
    </source>
</evidence>
<sequence>MELAIGVLRFVLGNLLLLYFIILWARFALELYRSIRPGWRPQRALLVAAELVFTLTDPPIRFFRRILPPVRIGGAMLDFGWSITMFCVLIAMTLVNNFLRL</sequence>
<reference evidence="2 3" key="1">
    <citation type="submission" date="2018-10" db="EMBL/GenBank/DDBJ databases">
        <authorList>
            <person name="Li J."/>
        </authorList>
    </citation>
    <scope>NUCLEOTIDE SEQUENCE [LARGE SCALE GENOMIC DNA]</scope>
    <source>
        <strain evidence="2 3">IF 016277</strain>
    </source>
</reference>
<dbReference type="RefSeq" id="WP_121647162.1">
    <property type="nucleotide sequence ID" value="NZ_RCUX01000001.1"/>
</dbReference>
<keyword evidence="1" id="KW-1133">Transmembrane helix</keyword>
<evidence type="ECO:0000256" key="1">
    <source>
        <dbReference type="SAM" id="Phobius"/>
    </source>
</evidence>
<organism evidence="2 3">
    <name type="scientific">Mycetocola tolaasinivorans</name>
    <dbReference type="NCBI Taxonomy" id="76635"/>
    <lineage>
        <taxon>Bacteria</taxon>
        <taxon>Bacillati</taxon>
        <taxon>Actinomycetota</taxon>
        <taxon>Actinomycetes</taxon>
        <taxon>Micrococcales</taxon>
        <taxon>Microbacteriaceae</taxon>
        <taxon>Mycetocola</taxon>
    </lineage>
</organism>
<dbReference type="Proteomes" id="UP000272503">
    <property type="component" value="Unassembled WGS sequence"/>
</dbReference>
<protein>
    <submittedName>
        <fullName evidence="2">YggT family protein</fullName>
    </submittedName>
</protein>
<keyword evidence="1" id="KW-0812">Transmembrane</keyword>
<dbReference type="EMBL" id="RCUX01000001">
    <property type="protein sequence ID" value="RLP78071.1"/>
    <property type="molecule type" value="Genomic_DNA"/>
</dbReference>
<keyword evidence="3" id="KW-1185">Reference proteome</keyword>
<accession>A0A3L7AEK2</accession>
<feature type="transmembrane region" description="Helical" evidence="1">
    <location>
        <begin position="79"/>
        <end position="99"/>
    </location>
</feature>
<proteinExistence type="predicted"/>
<dbReference type="OrthoDB" id="3216131at2"/>
<dbReference type="Pfam" id="PF02325">
    <property type="entry name" value="CCB3_YggT"/>
    <property type="match status" value="1"/>
</dbReference>
<evidence type="ECO:0000313" key="3">
    <source>
        <dbReference type="Proteomes" id="UP000272503"/>
    </source>
</evidence>
<name>A0A3L7AEK2_9MICO</name>
<comment type="caution">
    <text evidence="2">The sequence shown here is derived from an EMBL/GenBank/DDBJ whole genome shotgun (WGS) entry which is preliminary data.</text>
</comment>
<dbReference type="AlphaFoldDB" id="A0A3L7AEK2"/>
<gene>
    <name evidence="2" type="ORF">D9V32_01735</name>
</gene>
<feature type="transmembrane region" description="Helical" evidence="1">
    <location>
        <begin position="6"/>
        <end position="25"/>
    </location>
</feature>